<feature type="transmembrane region" description="Helical" evidence="8">
    <location>
        <begin position="192"/>
        <end position="209"/>
    </location>
</feature>
<dbReference type="Pfam" id="PF13231">
    <property type="entry name" value="PMT_2"/>
    <property type="match status" value="1"/>
</dbReference>
<dbReference type="OrthoDB" id="180217at2"/>
<dbReference type="EMBL" id="CP002480">
    <property type="protein sequence ID" value="ADW70394.1"/>
    <property type="molecule type" value="Genomic_DNA"/>
</dbReference>
<feature type="transmembrane region" description="Helical" evidence="8">
    <location>
        <begin position="121"/>
        <end position="154"/>
    </location>
</feature>
<keyword evidence="11" id="KW-1185">Reference proteome</keyword>
<evidence type="ECO:0000313" key="11">
    <source>
        <dbReference type="Proteomes" id="UP000000343"/>
    </source>
</evidence>
<accession>E8X2U7</accession>
<organism evidence="11">
    <name type="scientific">Granulicella tundricola (strain ATCC BAA-1859 / DSM 23138 / MP5ACTX9)</name>
    <dbReference type="NCBI Taxonomy" id="1198114"/>
    <lineage>
        <taxon>Bacteria</taxon>
        <taxon>Pseudomonadati</taxon>
        <taxon>Acidobacteriota</taxon>
        <taxon>Terriglobia</taxon>
        <taxon>Terriglobales</taxon>
        <taxon>Acidobacteriaceae</taxon>
        <taxon>Granulicella</taxon>
    </lineage>
</organism>
<feature type="transmembrane region" description="Helical" evidence="8">
    <location>
        <begin position="215"/>
        <end position="233"/>
    </location>
</feature>
<keyword evidence="5 8" id="KW-0812">Transmembrane</keyword>
<dbReference type="InterPro" id="IPR038731">
    <property type="entry name" value="RgtA/B/C-like"/>
</dbReference>
<evidence type="ECO:0000256" key="6">
    <source>
        <dbReference type="ARBA" id="ARBA00022989"/>
    </source>
</evidence>
<keyword evidence="7 8" id="KW-0472">Membrane</keyword>
<dbReference type="eggNOG" id="COG1807">
    <property type="taxonomic scope" value="Bacteria"/>
</dbReference>
<reference evidence="11" key="1">
    <citation type="submission" date="2011-01" db="EMBL/GenBank/DDBJ databases">
        <title>Complete sequence of chromosome of Acidobacterium sp. MP5ACTX9.</title>
        <authorList>
            <consortium name="US DOE Joint Genome Institute"/>
            <person name="Lucas S."/>
            <person name="Copeland A."/>
            <person name="Lapidus A."/>
            <person name="Cheng J.-F."/>
            <person name="Goodwin L."/>
            <person name="Pitluck S."/>
            <person name="Teshima H."/>
            <person name="Detter J.C."/>
            <person name="Han C."/>
            <person name="Tapia R."/>
            <person name="Land M."/>
            <person name="Hauser L."/>
            <person name="Kyrpides N."/>
            <person name="Ivanova N."/>
            <person name="Ovchinnikova G."/>
            <person name="Pagani I."/>
            <person name="Rawat S.R."/>
            <person name="Mannisto M."/>
            <person name="Haggblom M.M."/>
            <person name="Woyke T."/>
        </authorList>
    </citation>
    <scope>NUCLEOTIDE SEQUENCE [LARGE SCALE GENOMIC DNA]</scope>
    <source>
        <strain evidence="11">MP5ACTX9</strain>
    </source>
</reference>
<dbReference type="PaxDb" id="1198114-AciX9_3387"/>
<keyword evidence="3" id="KW-0328">Glycosyltransferase</keyword>
<dbReference type="PANTHER" id="PTHR33908">
    <property type="entry name" value="MANNOSYLTRANSFERASE YKCB-RELATED"/>
    <property type="match status" value="1"/>
</dbReference>
<keyword evidence="6 8" id="KW-1133">Transmembrane helix</keyword>
<evidence type="ECO:0000256" key="7">
    <source>
        <dbReference type="ARBA" id="ARBA00023136"/>
    </source>
</evidence>
<feature type="transmembrane region" description="Helical" evidence="8">
    <location>
        <begin position="160"/>
        <end position="185"/>
    </location>
</feature>
<dbReference type="InterPro" id="IPR011990">
    <property type="entry name" value="TPR-like_helical_dom_sf"/>
</dbReference>
<feature type="transmembrane region" description="Helical" evidence="8">
    <location>
        <begin position="371"/>
        <end position="389"/>
    </location>
</feature>
<evidence type="ECO:0000256" key="1">
    <source>
        <dbReference type="ARBA" id="ARBA00004651"/>
    </source>
</evidence>
<keyword evidence="2" id="KW-1003">Cell membrane</keyword>
<dbReference type="SUPFAM" id="SSF48452">
    <property type="entry name" value="TPR-like"/>
    <property type="match status" value="1"/>
</dbReference>
<evidence type="ECO:0000259" key="9">
    <source>
        <dbReference type="Pfam" id="PF13231"/>
    </source>
</evidence>
<gene>
    <name evidence="10" type="ordered locus">AciX9_3387</name>
</gene>
<evidence type="ECO:0000256" key="5">
    <source>
        <dbReference type="ARBA" id="ARBA00022692"/>
    </source>
</evidence>
<name>E8X2U7_GRATM</name>
<dbReference type="RefSeq" id="WP_013581706.1">
    <property type="nucleotide sequence ID" value="NC_015064.1"/>
</dbReference>
<feature type="domain" description="Glycosyltransferase RgtA/B/C/D-like" evidence="9">
    <location>
        <begin position="114"/>
        <end position="255"/>
    </location>
</feature>
<comment type="subcellular location">
    <subcellularLocation>
        <location evidence="1">Cell membrane</location>
        <topology evidence="1">Multi-pass membrane protein</topology>
    </subcellularLocation>
</comment>
<evidence type="ECO:0000256" key="4">
    <source>
        <dbReference type="ARBA" id="ARBA00022679"/>
    </source>
</evidence>
<evidence type="ECO:0000256" key="2">
    <source>
        <dbReference type="ARBA" id="ARBA00022475"/>
    </source>
</evidence>
<feature type="transmembrane region" description="Helical" evidence="8">
    <location>
        <begin position="426"/>
        <end position="444"/>
    </location>
</feature>
<sequence>MNAKNARILTVLAVVVLLAAMVGQIVHAIKGESLTWDEGDHIFAGYESWKAHDYSLNPEHPPMVKMVATLPLLGLNLKVAPQQGRFFKTEAYLGGRELLFRNGPANGGQYLGRDLILRVRLFAMVFTVIAALLVFSAGTEMFGVGAGLMGLALFCFEPNLLAHGAYVTTDMAASCTFFATCYAFWRWTVRQTAGRLAVVGVAAGLALAAKHSTVLLAPMLVVLAVGIVVVRWRTNDAKLPGVGRLAAGLVGIVLIAVGVLWAFYGFRFGMRPGGVPMSPSLTEYVGPLAGVEARGILLAAKLRLLPESWLFGLADVRAMANGMPSYFFGRVYAHGVWFYFPVLFTIKSTLGMLGLLVLTVVAMVRGWVKNGLALWFLIAPPAVYLVVAMDSHLNIGARHILPVWVFCCVLAGGGSAALARRGRAGAWVVGVLLFLHAASTVHAAPNYISYANEGWGGPTHTYRYLTDSNTDWAQQLVATSEYLRQHGVTHCNMAYFAAPLILPSDYGVPCKQMPTYDSLSNPSVAAAVEIPGVIDTAVDGPVLISAGDLNGFEFGTSVMNPYEGFRSVKPVAFIQDGIFVYEGRFAVPLASALAHAQRSMVMMEAKDPAGALKEAQTAERTAPGAVQVEMQLGDVEAAAGDKAAARDAYGRMSGQIETMEPDAREQWRTTVKDKMAKL</sequence>
<dbReference type="GO" id="GO:0009103">
    <property type="term" value="P:lipopolysaccharide biosynthetic process"/>
    <property type="evidence" value="ECO:0007669"/>
    <property type="project" value="UniProtKB-ARBA"/>
</dbReference>
<dbReference type="PANTHER" id="PTHR33908:SF11">
    <property type="entry name" value="MEMBRANE PROTEIN"/>
    <property type="match status" value="1"/>
</dbReference>
<evidence type="ECO:0000256" key="8">
    <source>
        <dbReference type="SAM" id="Phobius"/>
    </source>
</evidence>
<dbReference type="InterPro" id="IPR050297">
    <property type="entry name" value="LipidA_mod_glycosyltrf_83"/>
</dbReference>
<dbReference type="GO" id="GO:0005886">
    <property type="term" value="C:plasma membrane"/>
    <property type="evidence" value="ECO:0007669"/>
    <property type="project" value="UniProtKB-SubCell"/>
</dbReference>
<dbReference type="GO" id="GO:0016763">
    <property type="term" value="F:pentosyltransferase activity"/>
    <property type="evidence" value="ECO:0007669"/>
    <property type="project" value="TreeGrafter"/>
</dbReference>
<feature type="transmembrane region" description="Helical" evidence="8">
    <location>
        <begin position="336"/>
        <end position="364"/>
    </location>
</feature>
<dbReference type="AlphaFoldDB" id="E8X2U7"/>
<keyword evidence="4" id="KW-0808">Transferase</keyword>
<dbReference type="KEGG" id="acm:AciX9_3387"/>
<protein>
    <submittedName>
        <fullName evidence="10">TPR repeat-containing protein</fullName>
    </submittedName>
</protein>
<proteinExistence type="predicted"/>
<feature type="transmembrane region" description="Helical" evidence="8">
    <location>
        <begin position="245"/>
        <end position="264"/>
    </location>
</feature>
<evidence type="ECO:0000313" key="10">
    <source>
        <dbReference type="EMBL" id="ADW70394.1"/>
    </source>
</evidence>
<dbReference type="HOGENOM" id="CLU_025132_0_0_0"/>
<evidence type="ECO:0000256" key="3">
    <source>
        <dbReference type="ARBA" id="ARBA00022676"/>
    </source>
</evidence>
<feature type="transmembrane region" description="Helical" evidence="8">
    <location>
        <begin position="401"/>
        <end position="419"/>
    </location>
</feature>
<dbReference type="Proteomes" id="UP000000343">
    <property type="component" value="Chromosome"/>
</dbReference>
<dbReference type="STRING" id="1198114.AciX9_3387"/>